<proteinExistence type="predicted"/>
<comment type="caution">
    <text evidence="1">The sequence shown here is derived from an EMBL/GenBank/DDBJ whole genome shotgun (WGS) entry which is preliminary data.</text>
</comment>
<reference evidence="1" key="1">
    <citation type="submission" date="2017-02" db="EMBL/GenBank/DDBJ databases">
        <title>Delving into the versatile metabolic prowess of the omnipresent phylum Bacteroidetes.</title>
        <authorList>
            <person name="Nobu M.K."/>
            <person name="Mei R."/>
            <person name="Narihiro T."/>
            <person name="Kuroda K."/>
            <person name="Liu W.-T."/>
        </authorList>
    </citation>
    <scope>NUCLEOTIDE SEQUENCE</scope>
    <source>
        <strain evidence="1">ADurb.Bin160</strain>
    </source>
</reference>
<name>A0A1V5ZPG4_9BACT</name>
<dbReference type="EMBL" id="MWDB01000011">
    <property type="protein sequence ID" value="OQB41754.1"/>
    <property type="molecule type" value="Genomic_DNA"/>
</dbReference>
<dbReference type="Proteomes" id="UP000485621">
    <property type="component" value="Unassembled WGS sequence"/>
</dbReference>
<gene>
    <name evidence="1" type="ORF">BWY04_00642</name>
</gene>
<dbReference type="AlphaFoldDB" id="A0A1V5ZPG4"/>
<protein>
    <submittedName>
        <fullName evidence="1">Uncharacterized protein</fullName>
    </submittedName>
</protein>
<accession>A0A1V5ZPG4</accession>
<organism evidence="1">
    <name type="scientific">candidate division CPR1 bacterium ADurb.Bin160</name>
    <dbReference type="NCBI Taxonomy" id="1852826"/>
    <lineage>
        <taxon>Bacteria</taxon>
        <taxon>candidate division CPR1</taxon>
    </lineage>
</organism>
<evidence type="ECO:0000313" key="1">
    <source>
        <dbReference type="EMBL" id="OQB41754.1"/>
    </source>
</evidence>
<sequence length="95" mass="10984">MEDKKNQFTTATTKEVLEPVFNGWLDKEFGALDSFKEKEIAKQIIVPTTFELQNFKTLVELEIFQTQVINAKMETEKQVNLDLIGVGDLTLKLYR</sequence>